<keyword evidence="1" id="KW-0808">Transferase</keyword>
<dbReference type="InterPro" id="IPR050680">
    <property type="entry name" value="YpeA/RimI_acetyltransf"/>
</dbReference>
<dbReference type="AlphaFoldDB" id="A0A068RR73"/>
<dbReference type="PROSITE" id="PS51186">
    <property type="entry name" value="GNAT"/>
    <property type="match status" value="1"/>
</dbReference>
<dbReference type="SUPFAM" id="SSF55729">
    <property type="entry name" value="Acyl-CoA N-acyltransferases (Nat)"/>
    <property type="match status" value="1"/>
</dbReference>
<dbReference type="CDD" id="cd04301">
    <property type="entry name" value="NAT_SF"/>
    <property type="match status" value="1"/>
</dbReference>
<dbReference type="OrthoDB" id="9975416at2759"/>
<evidence type="ECO:0000259" key="3">
    <source>
        <dbReference type="PROSITE" id="PS51186"/>
    </source>
</evidence>
<gene>
    <name evidence="4" type="ORF">LCOR_03959.1</name>
</gene>
<evidence type="ECO:0000256" key="2">
    <source>
        <dbReference type="ARBA" id="ARBA00023315"/>
    </source>
</evidence>
<dbReference type="PANTHER" id="PTHR43420:SF47">
    <property type="entry name" value="N-ACETYLTRANSFERASE DOMAIN-CONTAINING PROTEIN"/>
    <property type="match status" value="1"/>
</dbReference>
<dbReference type="STRING" id="1263082.A0A068RR73"/>
<name>A0A068RR73_9FUNG</name>
<keyword evidence="5" id="KW-1185">Reference proteome</keyword>
<dbReference type="VEuPathDB" id="FungiDB:LCOR_03959.1"/>
<evidence type="ECO:0000313" key="5">
    <source>
        <dbReference type="Proteomes" id="UP000027586"/>
    </source>
</evidence>
<dbReference type="GO" id="GO:0016747">
    <property type="term" value="F:acyltransferase activity, transferring groups other than amino-acyl groups"/>
    <property type="evidence" value="ECO:0007669"/>
    <property type="project" value="InterPro"/>
</dbReference>
<dbReference type="PANTHER" id="PTHR43420">
    <property type="entry name" value="ACETYLTRANSFERASE"/>
    <property type="match status" value="1"/>
</dbReference>
<organism evidence="4 5">
    <name type="scientific">Lichtheimia corymbifera JMRC:FSU:9682</name>
    <dbReference type="NCBI Taxonomy" id="1263082"/>
    <lineage>
        <taxon>Eukaryota</taxon>
        <taxon>Fungi</taxon>
        <taxon>Fungi incertae sedis</taxon>
        <taxon>Mucoromycota</taxon>
        <taxon>Mucoromycotina</taxon>
        <taxon>Mucoromycetes</taxon>
        <taxon>Mucorales</taxon>
        <taxon>Lichtheimiaceae</taxon>
        <taxon>Lichtheimia</taxon>
    </lineage>
</organism>
<reference evidence="4" key="1">
    <citation type="submission" date="2013-08" db="EMBL/GenBank/DDBJ databases">
        <title>Gene expansion shapes genome architecture in the human pathogen Lichtheimia corymbifera: an evolutionary genomics analysis in the ancient terrestrial Mucorales (Mucoromycotina).</title>
        <authorList>
            <person name="Schwartze V.U."/>
            <person name="Winter S."/>
            <person name="Shelest E."/>
            <person name="Marcet-Houben M."/>
            <person name="Horn F."/>
            <person name="Wehner S."/>
            <person name="Hoffmann K."/>
            <person name="Riege K."/>
            <person name="Sammeth M."/>
            <person name="Nowrousian M."/>
            <person name="Valiante V."/>
            <person name="Linde J."/>
            <person name="Jacobsen I.D."/>
            <person name="Marz M."/>
            <person name="Brakhage A.A."/>
            <person name="Gabaldon T."/>
            <person name="Bocker S."/>
            <person name="Voigt K."/>
        </authorList>
    </citation>
    <scope>NUCLEOTIDE SEQUENCE [LARGE SCALE GENOMIC DNA]</scope>
    <source>
        <strain evidence="4">FSU 9682</strain>
    </source>
</reference>
<evidence type="ECO:0000313" key="4">
    <source>
        <dbReference type="EMBL" id="CDH52494.1"/>
    </source>
</evidence>
<proteinExistence type="predicted"/>
<dbReference type="InterPro" id="IPR016181">
    <property type="entry name" value="Acyl_CoA_acyltransferase"/>
</dbReference>
<dbReference type="Pfam" id="PF00583">
    <property type="entry name" value="Acetyltransf_1"/>
    <property type="match status" value="1"/>
</dbReference>
<dbReference type="InterPro" id="IPR000182">
    <property type="entry name" value="GNAT_dom"/>
</dbReference>
<dbReference type="Proteomes" id="UP000027586">
    <property type="component" value="Unassembled WGS sequence"/>
</dbReference>
<feature type="domain" description="N-acetyltransferase" evidence="3">
    <location>
        <begin position="30"/>
        <end position="184"/>
    </location>
</feature>
<keyword evidence="2" id="KW-0012">Acyltransferase</keyword>
<dbReference type="Gene3D" id="3.40.630.30">
    <property type="match status" value="1"/>
</dbReference>
<accession>A0A068RR73</accession>
<dbReference type="EMBL" id="CBTN010000013">
    <property type="protein sequence ID" value="CDH52494.1"/>
    <property type="molecule type" value="Genomic_DNA"/>
</dbReference>
<protein>
    <recommendedName>
        <fullName evidence="3">N-acetyltransferase domain-containing protein</fullName>
    </recommendedName>
</protein>
<sequence>MDFQVLPINVDYAGALANLAKRLFLEAYGLDVKSLPASAEEYLNSEFSIDAQTKELSDTRMFTYMAFEKRGGGDTATTTPIAYCQLRDHKHEHNDVIDDPDAIELKRLYVDQHYHGFGVGKRLILQSVAKAKELDKKTIWLAVWDNNANAIGFYERQGFRKVGKRQLKMGEHTVINYIMIKHIANIIPSSNSDSALHCKL</sequence>
<comment type="caution">
    <text evidence="4">The sequence shown here is derived from an EMBL/GenBank/DDBJ whole genome shotgun (WGS) entry which is preliminary data.</text>
</comment>
<evidence type="ECO:0000256" key="1">
    <source>
        <dbReference type="ARBA" id="ARBA00022679"/>
    </source>
</evidence>